<keyword evidence="1" id="KW-0812">Transmembrane</keyword>
<evidence type="ECO:0000256" key="1">
    <source>
        <dbReference type="SAM" id="Phobius"/>
    </source>
</evidence>
<evidence type="ECO:0000313" key="2">
    <source>
        <dbReference type="EMBL" id="SFZ95189.1"/>
    </source>
</evidence>
<keyword evidence="1" id="KW-0472">Membrane</keyword>
<dbReference type="RefSeq" id="WP_072403764.1">
    <property type="nucleotide sequence ID" value="NZ_FPKV01000011.1"/>
</dbReference>
<name>A0A1K2IRX4_9FLAO</name>
<organism evidence="2 3">
    <name type="scientific">Flaviramulus basaltis</name>
    <dbReference type="NCBI Taxonomy" id="369401"/>
    <lineage>
        <taxon>Bacteria</taxon>
        <taxon>Pseudomonadati</taxon>
        <taxon>Bacteroidota</taxon>
        <taxon>Flavobacteriia</taxon>
        <taxon>Flavobacteriales</taxon>
        <taxon>Flavobacteriaceae</taxon>
        <taxon>Flaviramulus</taxon>
    </lineage>
</organism>
<keyword evidence="1" id="KW-1133">Transmembrane helix</keyword>
<feature type="transmembrane region" description="Helical" evidence="1">
    <location>
        <begin position="7"/>
        <end position="26"/>
    </location>
</feature>
<reference evidence="2 3" key="1">
    <citation type="submission" date="2016-10" db="EMBL/GenBank/DDBJ databases">
        <authorList>
            <person name="de Groot N.N."/>
        </authorList>
    </citation>
    <scope>NUCLEOTIDE SEQUENCE [LARGE SCALE GENOMIC DNA]</scope>
    <source>
        <strain evidence="2 3">DSM 18180</strain>
    </source>
</reference>
<evidence type="ECO:0000313" key="3">
    <source>
        <dbReference type="Proteomes" id="UP000182544"/>
    </source>
</evidence>
<dbReference type="EMBL" id="FPKV01000011">
    <property type="protein sequence ID" value="SFZ95189.1"/>
    <property type="molecule type" value="Genomic_DNA"/>
</dbReference>
<protein>
    <submittedName>
        <fullName evidence="2">Uncharacterized protein</fullName>
    </submittedName>
</protein>
<proteinExistence type="predicted"/>
<dbReference type="Proteomes" id="UP000182544">
    <property type="component" value="Unassembled WGS sequence"/>
</dbReference>
<keyword evidence="3" id="KW-1185">Reference proteome</keyword>
<gene>
    <name evidence="2" type="ORF">SAMN05428642_1116</name>
</gene>
<accession>A0A1K2IRX4</accession>
<sequence length="61" mass="7071">MKRKTIITYILGISLTTFLILVFIHFSNDHVECENKIENTIGANGEKISTKKHICKEQFNF</sequence>
<dbReference type="AlphaFoldDB" id="A0A1K2IRX4"/>